<feature type="domain" description="Phosphatidylinositol N-acetylglucosaminyltransferase subunit H conserved" evidence="3">
    <location>
        <begin position="117"/>
        <end position="192"/>
    </location>
</feature>
<dbReference type="PROSITE" id="PS00430">
    <property type="entry name" value="TONB_DEPENDENT_REC_1"/>
    <property type="match status" value="1"/>
</dbReference>
<proteinExistence type="inferred from homology"/>
<dbReference type="Pfam" id="PF10181">
    <property type="entry name" value="PIG-H"/>
    <property type="match status" value="1"/>
</dbReference>
<dbReference type="InterPro" id="IPR044215">
    <property type="entry name" value="PIG-H"/>
</dbReference>
<dbReference type="InterPro" id="IPR019328">
    <property type="entry name" value="PIGH-H_dom"/>
</dbReference>
<dbReference type="GO" id="GO:0000506">
    <property type="term" value="C:glycosylphosphatidylinositol-N-acetylglucosaminyltransferase (GPI-GnT) complex"/>
    <property type="evidence" value="ECO:0007669"/>
    <property type="project" value="InterPro"/>
</dbReference>
<dbReference type="EMBL" id="LYUB02000004">
    <property type="protein sequence ID" value="OVF09708.1"/>
    <property type="molecule type" value="Genomic_DNA"/>
</dbReference>
<reference evidence="4 5" key="1">
    <citation type="submission" date="2017-04" db="EMBL/GenBank/DDBJ databases">
        <title>Draft genome of the yeast Clavispora lusitaniae type strain CBS 6936.</title>
        <authorList>
            <person name="Durrens P."/>
            <person name="Klopp C."/>
            <person name="Biteau N."/>
            <person name="Fitton-Ouhabi V."/>
            <person name="Dementhon K."/>
            <person name="Accoceberry I."/>
            <person name="Sherman D.J."/>
            <person name="Noel T."/>
        </authorList>
    </citation>
    <scope>NUCLEOTIDE SEQUENCE [LARGE SCALE GENOMIC DNA]</scope>
    <source>
        <strain evidence="4 5">CBS 6936</strain>
    </source>
</reference>
<comment type="pathway">
    <text evidence="1">Glycolipid biosynthesis; glycosylphosphatidylinositol-anchor biosynthesis.</text>
</comment>
<name>A0AA91T2R4_CLALS</name>
<dbReference type="PANTHER" id="PTHR15231">
    <property type="entry name" value="PHOSPHATIDYLINOSITOL N-ACETYLGLUCOSAMINYLTRANSFERASE SUBUNIT H"/>
    <property type="match status" value="1"/>
</dbReference>
<keyword evidence="4" id="KW-0328">Glycosyltransferase</keyword>
<dbReference type="KEGG" id="clus:A9F13_04g01980"/>
<evidence type="ECO:0000313" key="5">
    <source>
        <dbReference type="Proteomes" id="UP000195602"/>
    </source>
</evidence>
<accession>A0AA91T2R4</accession>
<dbReference type="InterPro" id="IPR010916">
    <property type="entry name" value="TonB_box_CS"/>
</dbReference>
<evidence type="ECO:0000259" key="3">
    <source>
        <dbReference type="Pfam" id="PF10181"/>
    </source>
</evidence>
<dbReference type="AlphaFoldDB" id="A0AA91T2R4"/>
<dbReference type="OMA" id="ANNDKNP"/>
<protein>
    <submittedName>
        <fullName evidence="4">Phosphatidylinositol N-acetylglucosaminyltransferase</fullName>
    </submittedName>
</protein>
<evidence type="ECO:0000256" key="1">
    <source>
        <dbReference type="ARBA" id="ARBA00004687"/>
    </source>
</evidence>
<organism evidence="4 5">
    <name type="scientific">Clavispora lusitaniae</name>
    <name type="common">Candida lusitaniae</name>
    <dbReference type="NCBI Taxonomy" id="36911"/>
    <lineage>
        <taxon>Eukaryota</taxon>
        <taxon>Fungi</taxon>
        <taxon>Dikarya</taxon>
        <taxon>Ascomycota</taxon>
        <taxon>Saccharomycotina</taxon>
        <taxon>Pichiomycetes</taxon>
        <taxon>Metschnikowiaceae</taxon>
        <taxon>Clavispora</taxon>
    </lineage>
</organism>
<evidence type="ECO:0000256" key="2">
    <source>
        <dbReference type="ARBA" id="ARBA00009610"/>
    </source>
</evidence>
<dbReference type="GO" id="GO:0006506">
    <property type="term" value="P:GPI anchor biosynthetic process"/>
    <property type="evidence" value="ECO:0007669"/>
    <property type="project" value="InterPro"/>
</dbReference>
<dbReference type="PANTHER" id="PTHR15231:SF1">
    <property type="entry name" value="PHOSPHATIDYLINOSITOL N-ACETYLGLUCOSAMINYLTRANSFERASE SUBUNIT H"/>
    <property type="match status" value="1"/>
</dbReference>
<evidence type="ECO:0000313" key="4">
    <source>
        <dbReference type="EMBL" id="OVF09708.1"/>
    </source>
</evidence>
<sequence>MSSAKNYSLEVSPDEHNRVVTFTVKKHPSLFLTYVRTPLATVLLAFLVPKAVAGVSGAFEWKLWSFFQQPGWSSVLLHQYILWFIQGGYSQHVECIVTLLIGVIAAALLSLQEPSDSMVVMANLGVQLSSKSRWRFLNRRSNKEFIPLSNIIDLVIHEGFHGYGQVIFYMCILTKAKSNSSDEGNGVNVVFPNFLPRKDILIQVWRHSRKILYGDQRRHFRHIPGYGLKEVQHLHE</sequence>
<comment type="caution">
    <text evidence="4">The sequence shown here is derived from an EMBL/GenBank/DDBJ whole genome shotgun (WGS) entry which is preliminary data.</text>
</comment>
<dbReference type="Proteomes" id="UP000195602">
    <property type="component" value="Unassembled WGS sequence"/>
</dbReference>
<keyword evidence="4" id="KW-0808">Transferase</keyword>
<comment type="similarity">
    <text evidence="2">Belongs to the PIGH family.</text>
</comment>
<dbReference type="GO" id="GO:0016757">
    <property type="term" value="F:glycosyltransferase activity"/>
    <property type="evidence" value="ECO:0007669"/>
    <property type="project" value="UniProtKB-KW"/>
</dbReference>
<gene>
    <name evidence="4" type="ORF">A9F13_04g01980</name>
</gene>